<name>A0A1T5BM03_9BACT</name>
<feature type="region of interest" description="Disordered" evidence="1">
    <location>
        <begin position="1"/>
        <end position="20"/>
    </location>
</feature>
<dbReference type="KEGG" id="asx:CDL62_11135"/>
<dbReference type="RefSeq" id="WP_079556355.1">
    <property type="nucleotide sequence ID" value="NZ_CP021904.1"/>
</dbReference>
<evidence type="ECO:0000256" key="1">
    <source>
        <dbReference type="SAM" id="MobiDB-lite"/>
    </source>
</evidence>
<proteinExistence type="predicted"/>
<evidence type="ECO:0000313" key="3">
    <source>
        <dbReference type="Proteomes" id="UP000191055"/>
    </source>
</evidence>
<sequence>MAKKASKKADNAPVQRHQALKRQHKVTILLNDKELEAIDMYCKKYKVKSKAGFIRESALRNVMTQFLEDYPTLFAKQELDSLVVRHVAEPENRL</sequence>
<organism evidence="2 3">
    <name type="scientific">Alkalitalea saponilacus</name>
    <dbReference type="NCBI Taxonomy" id="889453"/>
    <lineage>
        <taxon>Bacteria</taxon>
        <taxon>Pseudomonadati</taxon>
        <taxon>Bacteroidota</taxon>
        <taxon>Bacteroidia</taxon>
        <taxon>Marinilabiliales</taxon>
        <taxon>Marinilabiliaceae</taxon>
        <taxon>Alkalitalea</taxon>
    </lineage>
</organism>
<dbReference type="EMBL" id="FUYV01000002">
    <property type="protein sequence ID" value="SKB48311.1"/>
    <property type="molecule type" value="Genomic_DNA"/>
</dbReference>
<keyword evidence="3" id="KW-1185">Reference proteome</keyword>
<protein>
    <submittedName>
        <fullName evidence="2">Uncharacterized protein</fullName>
    </submittedName>
</protein>
<gene>
    <name evidence="2" type="ORF">SAMN03080601_00559</name>
</gene>
<reference evidence="2 3" key="1">
    <citation type="submission" date="2017-02" db="EMBL/GenBank/DDBJ databases">
        <authorList>
            <person name="Peterson S.W."/>
        </authorList>
    </citation>
    <scope>NUCLEOTIDE SEQUENCE [LARGE SCALE GENOMIC DNA]</scope>
    <source>
        <strain evidence="2 3">DSM 24412</strain>
    </source>
</reference>
<accession>A0A1T5BM03</accession>
<evidence type="ECO:0000313" key="2">
    <source>
        <dbReference type="EMBL" id="SKB48311.1"/>
    </source>
</evidence>
<dbReference type="OrthoDB" id="1095728at2"/>
<dbReference type="Proteomes" id="UP000191055">
    <property type="component" value="Unassembled WGS sequence"/>
</dbReference>
<dbReference type="AlphaFoldDB" id="A0A1T5BM03"/>